<organism evidence="2 3">
    <name type="scientific">Halteria grandinella</name>
    <dbReference type="NCBI Taxonomy" id="5974"/>
    <lineage>
        <taxon>Eukaryota</taxon>
        <taxon>Sar</taxon>
        <taxon>Alveolata</taxon>
        <taxon>Ciliophora</taxon>
        <taxon>Intramacronucleata</taxon>
        <taxon>Spirotrichea</taxon>
        <taxon>Stichotrichia</taxon>
        <taxon>Sporadotrichida</taxon>
        <taxon>Halteriidae</taxon>
        <taxon>Halteria</taxon>
    </lineage>
</organism>
<evidence type="ECO:0000256" key="1">
    <source>
        <dbReference type="SAM" id="MobiDB-lite"/>
    </source>
</evidence>
<dbReference type="AlphaFoldDB" id="A0A8J8P2I5"/>
<keyword evidence="3" id="KW-1185">Reference proteome</keyword>
<evidence type="ECO:0000313" key="3">
    <source>
        <dbReference type="Proteomes" id="UP000785679"/>
    </source>
</evidence>
<feature type="region of interest" description="Disordered" evidence="1">
    <location>
        <begin position="153"/>
        <end position="180"/>
    </location>
</feature>
<accession>A0A8J8P2I5</accession>
<feature type="compositionally biased region" description="Polar residues" evidence="1">
    <location>
        <begin position="125"/>
        <end position="139"/>
    </location>
</feature>
<sequence>MEALKPTSKKGAKTLQLLQLTPPVLLANSKNAITVANQREQQLLPQNSSANIFSDQTLSQKLIKDFKQSSTQPPVKVLPFEAYLKQQQKKLMMASTGGFSRNAKRESAMQRWAVFYKTQQLQTIQSANSDHQQTASQKTKSNKERELMNIQALQATQSRTAKHDKKKRRQLIDGSLDSSSNESLISRSTVILEEEEAKKSDKYEERAVRRNLAFYQIQKRMERAMMLHEAQNSLRIDSRLHASSGHDWVPSKQLPPNAAKKYYGRITAQLIQPIDQLLNRPTLSQSRAETPLYDEALYPRTAQNIVIRDNNALNAAHSNHFKASLGAVPAMRMPTQTGFEEDLQIVEQPNVVGKNLGPIASQVKLFNKNQKYSLKNGSGIGNLRSESVKQKHRIPPAGQNGDLSPIGSFRVLTDKDAKELAERYLHQALQGQPKFTPWDEPSVILRESHSQGRLPTPPSDQEEAKEDFIQK</sequence>
<reference evidence="2" key="1">
    <citation type="submission" date="2019-06" db="EMBL/GenBank/DDBJ databases">
        <authorList>
            <person name="Zheng W."/>
        </authorList>
    </citation>
    <scope>NUCLEOTIDE SEQUENCE</scope>
    <source>
        <strain evidence="2">QDHG01</strain>
    </source>
</reference>
<dbReference type="EMBL" id="RRYP01001306">
    <property type="protein sequence ID" value="TNV86108.1"/>
    <property type="molecule type" value="Genomic_DNA"/>
</dbReference>
<gene>
    <name evidence="2" type="ORF">FGO68_gene14725</name>
</gene>
<protein>
    <submittedName>
        <fullName evidence="2">Uncharacterized protein</fullName>
    </submittedName>
</protein>
<comment type="caution">
    <text evidence="2">The sequence shown here is derived from an EMBL/GenBank/DDBJ whole genome shotgun (WGS) entry which is preliminary data.</text>
</comment>
<feature type="region of interest" description="Disordered" evidence="1">
    <location>
        <begin position="429"/>
        <end position="471"/>
    </location>
</feature>
<name>A0A8J8P2I5_HALGN</name>
<feature type="region of interest" description="Disordered" evidence="1">
    <location>
        <begin position="125"/>
        <end position="144"/>
    </location>
</feature>
<feature type="compositionally biased region" description="Basic residues" evidence="1">
    <location>
        <begin position="160"/>
        <end position="169"/>
    </location>
</feature>
<dbReference type="Proteomes" id="UP000785679">
    <property type="component" value="Unassembled WGS sequence"/>
</dbReference>
<evidence type="ECO:0000313" key="2">
    <source>
        <dbReference type="EMBL" id="TNV86108.1"/>
    </source>
</evidence>
<proteinExistence type="predicted"/>